<evidence type="ECO:0000256" key="1">
    <source>
        <dbReference type="SAM" id="MobiDB-lite"/>
    </source>
</evidence>
<sequence>MVSEAVDWICVCEGEALGLLLRLQAQGRLIDVSQTKEIRKEYSKSEKTSTFDSLSKPTVLSHATSTASVHPLRAVVLKQPLESTSSGASPVCIGDTIAACSTIPHGKKDKDLSLVKLPIFRWFPSYRMLTATMLCLCFASVHMMNSNMGMAMVCMVEDTKSTPKRHSSVYSNSSNTHQHHHQSEGTPKVQWSSEDQVATLWTFFTQKIEPLSCVLLALGVLATK</sequence>
<dbReference type="Proteomes" id="UP000887574">
    <property type="component" value="Unplaced"/>
</dbReference>
<accession>A0A915DKC6</accession>
<reference evidence="3" key="1">
    <citation type="submission" date="2022-11" db="UniProtKB">
        <authorList>
            <consortium name="WormBaseParasite"/>
        </authorList>
    </citation>
    <scope>IDENTIFICATION</scope>
</reference>
<name>A0A915DKC6_9BILA</name>
<evidence type="ECO:0000313" key="2">
    <source>
        <dbReference type="Proteomes" id="UP000887574"/>
    </source>
</evidence>
<dbReference type="WBParaSite" id="jg20492">
    <property type="protein sequence ID" value="jg20492"/>
    <property type="gene ID" value="jg20492"/>
</dbReference>
<evidence type="ECO:0000313" key="3">
    <source>
        <dbReference type="WBParaSite" id="jg20492"/>
    </source>
</evidence>
<organism evidence="2 3">
    <name type="scientific">Ditylenchus dipsaci</name>
    <dbReference type="NCBI Taxonomy" id="166011"/>
    <lineage>
        <taxon>Eukaryota</taxon>
        <taxon>Metazoa</taxon>
        <taxon>Ecdysozoa</taxon>
        <taxon>Nematoda</taxon>
        <taxon>Chromadorea</taxon>
        <taxon>Rhabditida</taxon>
        <taxon>Tylenchina</taxon>
        <taxon>Tylenchomorpha</taxon>
        <taxon>Sphaerularioidea</taxon>
        <taxon>Anguinidae</taxon>
        <taxon>Anguininae</taxon>
        <taxon>Ditylenchus</taxon>
    </lineage>
</organism>
<dbReference type="AlphaFoldDB" id="A0A915DKC6"/>
<feature type="region of interest" description="Disordered" evidence="1">
    <location>
        <begin position="164"/>
        <end position="190"/>
    </location>
</feature>
<proteinExistence type="predicted"/>
<protein>
    <submittedName>
        <fullName evidence="3">Uncharacterized protein</fullName>
    </submittedName>
</protein>
<keyword evidence="2" id="KW-1185">Reference proteome</keyword>